<dbReference type="Proteomes" id="UP001501586">
    <property type="component" value="Unassembled WGS sequence"/>
</dbReference>
<dbReference type="InterPro" id="IPR016102">
    <property type="entry name" value="Succinyl-CoA_synth-like"/>
</dbReference>
<feature type="compositionally biased region" description="Low complexity" evidence="1">
    <location>
        <begin position="501"/>
        <end position="528"/>
    </location>
</feature>
<comment type="caution">
    <text evidence="3">The sequence shown here is derived from an EMBL/GenBank/DDBJ whole genome shotgun (WGS) entry which is preliminary data.</text>
</comment>
<dbReference type="InterPro" id="IPR009499">
    <property type="entry name" value="AllG-like"/>
</dbReference>
<dbReference type="Gene3D" id="1.10.10.660">
    <property type="entry name" value="conserved protein of unknown function from Enterococcus faecalis V583"/>
    <property type="match status" value="1"/>
</dbReference>
<sequence length="1025" mass="104758">MPDFVDVRTGVYFDSVSLMQVSQTVKRTPGISDALIGMGTPLNLELMVSTGFAVPDEAGPNDLVVALRGEDDAALDAGRSGLDAALAELRSAASRSADLTGDSPALTIGSAAQRTDANLAVISVPGEYAAVDSLDAIRANCSVMLFSDNVDVAAEVALKDAAAAADVLVMGPDCGTAVVSGAALGFANRVRAGRFGVVAASGTGAQQVMCLLEAAGEGVSHVLGTGGRDLSAEVGGRSAAQALRALAADESTERVIVVSKPADPGVLAELERLAADLGVPVTWAALGPGLPDLTCAVEQALRLADAPVPEWPSKLAEAGAPAAGPLRGLFCGGTLADEAMVIAAEALGPIPSNIPLAGAPRISGQETVDGHAVLDFGADEMTQGRAHPMIDPSLRLERIRAESRTAGVLLLDLVLGYGSHPDPAPELAAAIRDARAQAAAAGRELPVVVSVIGAAGDPQGMEHTVSALHRAGASVFSSNARAVRHALELLAHRAPADIPQAGAAGASAGSVGSPPGASEGAPGGSATATPLETFVTPRPEPTGAAPLRGLLADEPVVVSAGVSLFAEALAEQAVAVTEVPWQPPAGDVEALVRVLADPRREQANAIALERMLAAGADLVALRPASECLGLRPGEFLHAGPPLEWARASGPMRGALAGAAVFEGLADSLPEAEEKLAAGDFTFEPCHSRDAVGPMAGVVSPSMWMFELRDPAHDTTAYCSLNEGLGKVLRYGANNDEVLTRLRWMRDVLGPVLAEAVAAHGPIDIRAYISQMVQMGDEGHNRNRSATLMFLRDVVPHIARSGRDPDDIAEVCRFIGANDHFALNLVMPACKLATLAARGVPGSTLVTTMARNGTDFGIQVSGTGDTWYTGPAQVAEGLFLGSFGPDDANPDIGDSAITETAGVGGFAMATAPAIVRLVGGGVPFALRTTRRMYEITLGEHPAHQIPILEFRGVPTGIDVTKVLRTGVLPQINTGMAGRVAGVGQVGAGLVNPPEECFTEAIRSLADAVEAPSFRTSEAPSAAEPVG</sequence>
<dbReference type="Gene3D" id="3.40.50.261">
    <property type="entry name" value="Succinyl-CoA synthetase domains"/>
    <property type="match status" value="2"/>
</dbReference>
<protein>
    <recommendedName>
        <fullName evidence="2">ATP-citrate synthase/succinyl-CoA ligase C-terminal domain-containing protein</fullName>
    </recommendedName>
</protein>
<feature type="domain" description="ATP-citrate synthase/succinyl-CoA ligase C-terminal" evidence="2">
    <location>
        <begin position="329"/>
        <end position="486"/>
    </location>
</feature>
<accession>A0ABP8EH19</accession>
<proteinExistence type="predicted"/>
<evidence type="ECO:0000259" key="2">
    <source>
        <dbReference type="Pfam" id="PF00549"/>
    </source>
</evidence>
<dbReference type="Pfam" id="PF06545">
    <property type="entry name" value="AllG"/>
    <property type="match status" value="1"/>
</dbReference>
<evidence type="ECO:0000313" key="3">
    <source>
        <dbReference type="EMBL" id="GAA4283251.1"/>
    </source>
</evidence>
<dbReference type="InterPro" id="IPR024033">
    <property type="entry name" value="OXTCase_su_AllG_h-dom"/>
</dbReference>
<feature type="region of interest" description="Disordered" evidence="1">
    <location>
        <begin position="501"/>
        <end position="542"/>
    </location>
</feature>
<dbReference type="PANTHER" id="PTHR11117">
    <property type="entry name" value="SUCCINYL-COA LIGASE SUBUNIT ALPHA"/>
    <property type="match status" value="1"/>
</dbReference>
<name>A0ABP8EH19_9MICO</name>
<evidence type="ECO:0000256" key="1">
    <source>
        <dbReference type="SAM" id="MobiDB-lite"/>
    </source>
</evidence>
<keyword evidence="4" id="KW-1185">Reference proteome</keyword>
<dbReference type="InterPro" id="IPR005811">
    <property type="entry name" value="SUCC_ACL_C"/>
</dbReference>
<evidence type="ECO:0000313" key="4">
    <source>
        <dbReference type="Proteomes" id="UP001501586"/>
    </source>
</evidence>
<dbReference type="Pfam" id="PF00549">
    <property type="entry name" value="Ligase_CoA"/>
    <property type="match status" value="1"/>
</dbReference>
<dbReference type="Gene3D" id="3.40.50.720">
    <property type="entry name" value="NAD(P)-binding Rossmann-like Domain"/>
    <property type="match status" value="1"/>
</dbReference>
<dbReference type="SUPFAM" id="SSF52210">
    <property type="entry name" value="Succinyl-CoA synthetase domains"/>
    <property type="match status" value="2"/>
</dbReference>
<gene>
    <name evidence="3" type="ORF">GCM10022261_07820</name>
</gene>
<dbReference type="RefSeq" id="WP_236865640.1">
    <property type="nucleotide sequence ID" value="NZ_BAABAZ010000004.1"/>
</dbReference>
<dbReference type="Gene3D" id="3.90.1700.10">
    <property type="entry name" value="v583 domain like"/>
    <property type="match status" value="1"/>
</dbReference>
<reference evidence="4" key="1">
    <citation type="journal article" date="2019" name="Int. J. Syst. Evol. Microbiol.">
        <title>The Global Catalogue of Microorganisms (GCM) 10K type strain sequencing project: providing services to taxonomists for standard genome sequencing and annotation.</title>
        <authorList>
            <consortium name="The Broad Institute Genomics Platform"/>
            <consortium name="The Broad Institute Genome Sequencing Center for Infectious Disease"/>
            <person name="Wu L."/>
            <person name="Ma J."/>
        </authorList>
    </citation>
    <scope>NUCLEOTIDE SEQUENCE [LARGE SCALE GENOMIC DNA]</scope>
    <source>
        <strain evidence="4">JCM 17458</strain>
    </source>
</reference>
<dbReference type="PANTHER" id="PTHR11117:SF24">
    <property type="entry name" value="PROTEIN FDRA"/>
    <property type="match status" value="1"/>
</dbReference>
<organism evidence="3 4">
    <name type="scientific">Brevibacterium daeguense</name>
    <dbReference type="NCBI Taxonomy" id="909936"/>
    <lineage>
        <taxon>Bacteria</taxon>
        <taxon>Bacillati</taxon>
        <taxon>Actinomycetota</taxon>
        <taxon>Actinomycetes</taxon>
        <taxon>Micrococcales</taxon>
        <taxon>Brevibacteriaceae</taxon>
        <taxon>Brevibacterium</taxon>
    </lineage>
</organism>
<dbReference type="EMBL" id="BAABAZ010000004">
    <property type="protein sequence ID" value="GAA4283251.1"/>
    <property type="molecule type" value="Genomic_DNA"/>
</dbReference>
<dbReference type="Gene3D" id="3.90.1710.10">
    <property type="entry name" value="Enterococcus faecalis V583 domain"/>
    <property type="match status" value="1"/>
</dbReference>